<feature type="chain" id="PRO_5047287678" description="Secreted protein" evidence="1">
    <location>
        <begin position="25"/>
        <end position="109"/>
    </location>
</feature>
<dbReference type="Proteomes" id="UP001610444">
    <property type="component" value="Unassembled WGS sequence"/>
</dbReference>
<evidence type="ECO:0000256" key="1">
    <source>
        <dbReference type="SAM" id="SignalP"/>
    </source>
</evidence>
<proteinExistence type="predicted"/>
<gene>
    <name evidence="2" type="ORF">BJX68DRAFT_213207</name>
</gene>
<comment type="caution">
    <text evidence="2">The sequence shown here is derived from an EMBL/GenBank/DDBJ whole genome shotgun (WGS) entry which is preliminary data.</text>
</comment>
<dbReference type="RefSeq" id="XP_070893004.1">
    <property type="nucleotide sequence ID" value="XM_071037753.1"/>
</dbReference>
<sequence length="109" mass="11851">MIKIQWTPAFALLACLHRGNLVSAGTLIPSAQASVAQGRARTVMSAGDSYTTTPQPCVLHYKRGSRTVHLDIFKSQTLVGSLRPGERCPRLQAITISHSWLRQGKGARP</sequence>
<keyword evidence="3" id="KW-1185">Reference proteome</keyword>
<accession>A0ABR4JEE7</accession>
<dbReference type="EMBL" id="JBFXLR010000085">
    <property type="protein sequence ID" value="KAL2838410.1"/>
    <property type="molecule type" value="Genomic_DNA"/>
</dbReference>
<evidence type="ECO:0000313" key="2">
    <source>
        <dbReference type="EMBL" id="KAL2838410.1"/>
    </source>
</evidence>
<dbReference type="GeneID" id="98152917"/>
<protein>
    <recommendedName>
        <fullName evidence="4">Secreted protein</fullName>
    </recommendedName>
</protein>
<evidence type="ECO:0000313" key="3">
    <source>
        <dbReference type="Proteomes" id="UP001610444"/>
    </source>
</evidence>
<evidence type="ECO:0008006" key="4">
    <source>
        <dbReference type="Google" id="ProtNLM"/>
    </source>
</evidence>
<dbReference type="PROSITE" id="PS51257">
    <property type="entry name" value="PROKAR_LIPOPROTEIN"/>
    <property type="match status" value="1"/>
</dbReference>
<reference evidence="2 3" key="1">
    <citation type="submission" date="2024-07" db="EMBL/GenBank/DDBJ databases">
        <title>Section-level genome sequencing and comparative genomics of Aspergillus sections Usti and Cavernicolus.</title>
        <authorList>
            <consortium name="Lawrence Berkeley National Laboratory"/>
            <person name="Nybo J.L."/>
            <person name="Vesth T.C."/>
            <person name="Theobald S."/>
            <person name="Frisvad J.C."/>
            <person name="Larsen T.O."/>
            <person name="Kjaerboelling I."/>
            <person name="Rothschild-Mancinelli K."/>
            <person name="Lyhne E.K."/>
            <person name="Kogle M.E."/>
            <person name="Barry K."/>
            <person name="Clum A."/>
            <person name="Na H."/>
            <person name="Ledsgaard L."/>
            <person name="Lin J."/>
            <person name="Lipzen A."/>
            <person name="Kuo A."/>
            <person name="Riley R."/>
            <person name="Mondo S."/>
            <person name="LaButti K."/>
            <person name="Haridas S."/>
            <person name="Pangalinan J."/>
            <person name="Salamov A.A."/>
            <person name="Simmons B.A."/>
            <person name="Magnuson J.K."/>
            <person name="Chen J."/>
            <person name="Drula E."/>
            <person name="Henrissat B."/>
            <person name="Wiebenga A."/>
            <person name="Lubbers R.J."/>
            <person name="Gomes A.C."/>
            <person name="Macurrencykelacurrency M.R."/>
            <person name="Stajich J."/>
            <person name="Grigoriev I.V."/>
            <person name="Mortensen U.H."/>
            <person name="De vries R.P."/>
            <person name="Baker S.E."/>
            <person name="Andersen M.R."/>
        </authorList>
    </citation>
    <scope>NUCLEOTIDE SEQUENCE [LARGE SCALE GENOMIC DNA]</scope>
    <source>
        <strain evidence="2 3">CBS 756.74</strain>
    </source>
</reference>
<keyword evidence="1" id="KW-0732">Signal</keyword>
<organism evidence="2 3">
    <name type="scientific">Aspergillus pseudodeflectus</name>
    <dbReference type="NCBI Taxonomy" id="176178"/>
    <lineage>
        <taxon>Eukaryota</taxon>
        <taxon>Fungi</taxon>
        <taxon>Dikarya</taxon>
        <taxon>Ascomycota</taxon>
        <taxon>Pezizomycotina</taxon>
        <taxon>Eurotiomycetes</taxon>
        <taxon>Eurotiomycetidae</taxon>
        <taxon>Eurotiales</taxon>
        <taxon>Aspergillaceae</taxon>
        <taxon>Aspergillus</taxon>
        <taxon>Aspergillus subgen. Nidulantes</taxon>
    </lineage>
</organism>
<name>A0ABR4JEE7_9EURO</name>
<feature type="signal peptide" evidence="1">
    <location>
        <begin position="1"/>
        <end position="24"/>
    </location>
</feature>